<protein>
    <recommendedName>
        <fullName evidence="3">ferroxidase</fullName>
        <ecNumber evidence="3">1.16.3.1</ecNumber>
    </recommendedName>
</protein>
<dbReference type="GO" id="GO:0034986">
    <property type="term" value="F:iron chaperone activity"/>
    <property type="evidence" value="ECO:0007669"/>
    <property type="project" value="TreeGrafter"/>
</dbReference>
<dbReference type="InterPro" id="IPR002908">
    <property type="entry name" value="Frataxin/CyaY"/>
</dbReference>
<dbReference type="SUPFAM" id="SSF55387">
    <property type="entry name" value="Frataxin/Nqo15-like"/>
    <property type="match status" value="1"/>
</dbReference>
<comment type="catalytic activity">
    <reaction evidence="12">
        <text>4 Fe(2+) + O2 + 4 H(+) = 4 Fe(3+) + 2 H2O</text>
        <dbReference type="Rhea" id="RHEA:11148"/>
        <dbReference type="ChEBI" id="CHEBI:15377"/>
        <dbReference type="ChEBI" id="CHEBI:15378"/>
        <dbReference type="ChEBI" id="CHEBI:15379"/>
        <dbReference type="ChEBI" id="CHEBI:29033"/>
        <dbReference type="ChEBI" id="CHEBI:29034"/>
        <dbReference type="EC" id="1.16.3.1"/>
    </reaction>
</comment>
<evidence type="ECO:0000256" key="1">
    <source>
        <dbReference type="ARBA" id="ARBA00004173"/>
    </source>
</evidence>
<evidence type="ECO:0000256" key="11">
    <source>
        <dbReference type="ARBA" id="ARBA00023128"/>
    </source>
</evidence>
<dbReference type="PROSITE" id="PS50810">
    <property type="entry name" value="FRATAXIN_2"/>
    <property type="match status" value="1"/>
</dbReference>
<dbReference type="SMART" id="SM01219">
    <property type="entry name" value="Frataxin_Cyay"/>
    <property type="match status" value="1"/>
</dbReference>
<proteinExistence type="inferred from homology"/>
<feature type="compositionally biased region" description="Low complexity" evidence="13">
    <location>
        <begin position="39"/>
        <end position="59"/>
    </location>
</feature>
<comment type="subcellular location">
    <subcellularLocation>
        <location evidence="1">Mitochondrion</location>
    </subcellularLocation>
</comment>
<dbReference type="GO" id="GO:0006826">
    <property type="term" value="P:iron ion transport"/>
    <property type="evidence" value="ECO:0007669"/>
    <property type="project" value="UniProtKB-KW"/>
</dbReference>
<feature type="region of interest" description="Disordered" evidence="13">
    <location>
        <begin position="29"/>
        <end position="90"/>
    </location>
</feature>
<dbReference type="InParanoid" id="A0A1Y1UHQ2"/>
<dbReference type="InterPro" id="IPR020895">
    <property type="entry name" value="Frataxin_CS"/>
</dbReference>
<name>A0A1Y1UHQ2_9TREE</name>
<dbReference type="GO" id="GO:0008198">
    <property type="term" value="F:ferrous iron binding"/>
    <property type="evidence" value="ECO:0007669"/>
    <property type="project" value="TreeGrafter"/>
</dbReference>
<dbReference type="Gene3D" id="3.30.920.10">
    <property type="entry name" value="Frataxin/CyaY"/>
    <property type="match status" value="1"/>
</dbReference>
<evidence type="ECO:0000313" key="14">
    <source>
        <dbReference type="EMBL" id="ORX37590.1"/>
    </source>
</evidence>
<dbReference type="InterPro" id="IPR017789">
    <property type="entry name" value="Frataxin"/>
</dbReference>
<keyword evidence="8" id="KW-0560">Oxidoreductase</keyword>
<keyword evidence="6" id="KW-0410">Iron transport</keyword>
<evidence type="ECO:0000256" key="12">
    <source>
        <dbReference type="ARBA" id="ARBA00047990"/>
    </source>
</evidence>
<dbReference type="GO" id="GO:0006879">
    <property type="term" value="P:intracellular iron ion homeostasis"/>
    <property type="evidence" value="ECO:0007669"/>
    <property type="project" value="UniProtKB-KW"/>
</dbReference>
<keyword evidence="10" id="KW-0406">Ion transport</keyword>
<evidence type="ECO:0000256" key="13">
    <source>
        <dbReference type="SAM" id="MobiDB-lite"/>
    </source>
</evidence>
<dbReference type="InterPro" id="IPR036524">
    <property type="entry name" value="Frataxin/CyaY_sf"/>
</dbReference>
<dbReference type="GO" id="GO:0016226">
    <property type="term" value="P:iron-sulfur cluster assembly"/>
    <property type="evidence" value="ECO:0007669"/>
    <property type="project" value="InterPro"/>
</dbReference>
<gene>
    <name evidence="14" type="ORF">BD324DRAFT_599809</name>
</gene>
<evidence type="ECO:0000256" key="8">
    <source>
        <dbReference type="ARBA" id="ARBA00023002"/>
    </source>
</evidence>
<keyword evidence="5" id="KW-0813">Transport</keyword>
<dbReference type="PANTHER" id="PTHR16821">
    <property type="entry name" value="FRATAXIN"/>
    <property type="match status" value="1"/>
</dbReference>
<keyword evidence="9" id="KW-0408">Iron</keyword>
<dbReference type="GO" id="GO:0051537">
    <property type="term" value="F:2 iron, 2 sulfur cluster binding"/>
    <property type="evidence" value="ECO:0007669"/>
    <property type="project" value="TreeGrafter"/>
</dbReference>
<dbReference type="RefSeq" id="XP_021871577.1">
    <property type="nucleotide sequence ID" value="XM_022013910.1"/>
</dbReference>
<evidence type="ECO:0000256" key="9">
    <source>
        <dbReference type="ARBA" id="ARBA00023004"/>
    </source>
</evidence>
<dbReference type="GO" id="GO:0005739">
    <property type="term" value="C:mitochondrion"/>
    <property type="evidence" value="ECO:0007669"/>
    <property type="project" value="UniProtKB-SubCell"/>
</dbReference>
<evidence type="ECO:0000256" key="10">
    <source>
        <dbReference type="ARBA" id="ARBA00023065"/>
    </source>
</evidence>
<evidence type="ECO:0000256" key="6">
    <source>
        <dbReference type="ARBA" id="ARBA00022496"/>
    </source>
</evidence>
<evidence type="ECO:0000256" key="2">
    <source>
        <dbReference type="ARBA" id="ARBA00008183"/>
    </source>
</evidence>
<organism evidence="14 15">
    <name type="scientific">Kockovaella imperatae</name>
    <dbReference type="NCBI Taxonomy" id="4999"/>
    <lineage>
        <taxon>Eukaryota</taxon>
        <taxon>Fungi</taxon>
        <taxon>Dikarya</taxon>
        <taxon>Basidiomycota</taxon>
        <taxon>Agaricomycotina</taxon>
        <taxon>Tremellomycetes</taxon>
        <taxon>Tremellales</taxon>
        <taxon>Cuniculitremaceae</taxon>
        <taxon>Kockovaella</taxon>
    </lineage>
</organism>
<dbReference type="OrthoDB" id="1897642at2759"/>
<comment type="similarity">
    <text evidence="2">Belongs to the frataxin family.</text>
</comment>
<comment type="caution">
    <text evidence="14">The sequence shown here is derived from an EMBL/GenBank/DDBJ whole genome shotgun (WGS) entry which is preliminary data.</text>
</comment>
<keyword evidence="15" id="KW-1185">Reference proteome</keyword>
<dbReference type="STRING" id="4999.A0A1Y1UHQ2"/>
<dbReference type="Pfam" id="PF01491">
    <property type="entry name" value="Frataxin_Cyay"/>
    <property type="match status" value="1"/>
</dbReference>
<keyword evidence="4" id="KW-0409">Iron storage</keyword>
<feature type="compositionally biased region" description="Low complexity" evidence="13">
    <location>
        <begin position="69"/>
        <end position="84"/>
    </location>
</feature>
<dbReference type="EC" id="1.16.3.1" evidence="3"/>
<dbReference type="GeneID" id="33555718"/>
<dbReference type="PROSITE" id="PS01344">
    <property type="entry name" value="FRATAXIN_1"/>
    <property type="match status" value="1"/>
</dbReference>
<dbReference type="PRINTS" id="PR00904">
    <property type="entry name" value="FRATAXIN"/>
</dbReference>
<evidence type="ECO:0000256" key="4">
    <source>
        <dbReference type="ARBA" id="ARBA00022434"/>
    </source>
</evidence>
<evidence type="ECO:0000256" key="3">
    <source>
        <dbReference type="ARBA" id="ARBA00013107"/>
    </source>
</evidence>
<accession>A0A1Y1UHQ2</accession>
<keyword evidence="7" id="KW-0809">Transit peptide</keyword>
<evidence type="ECO:0000256" key="5">
    <source>
        <dbReference type="ARBA" id="ARBA00022448"/>
    </source>
</evidence>
<sequence length="205" mass="22811">MSRAISTTCVLRRTSTLSHRIIRPVAVPDRDSTSFQTTSRPRLLSISARPSSSRSNRPSCIPLRALHVSSSSRSSSGGEASSKSLTASEYERISEQDMDTLHDELEELCEVYAPEDWEVEYSSGVMNLSVPSTGTYVINKQPPNQQIWLSSPLSGPMRFDYGPDGVWVHHRKSDVTLGRILDKELRDLLSETGVEESDWKGVSLK</sequence>
<dbReference type="GO" id="GO:0004322">
    <property type="term" value="F:ferroxidase activity"/>
    <property type="evidence" value="ECO:0007669"/>
    <property type="project" value="UniProtKB-EC"/>
</dbReference>
<dbReference type="Proteomes" id="UP000193218">
    <property type="component" value="Unassembled WGS sequence"/>
</dbReference>
<dbReference type="NCBIfam" id="TIGR03422">
    <property type="entry name" value="mito_frataxin"/>
    <property type="match status" value="1"/>
</dbReference>
<dbReference type="GO" id="GO:0008199">
    <property type="term" value="F:ferric iron binding"/>
    <property type="evidence" value="ECO:0007669"/>
    <property type="project" value="InterPro"/>
</dbReference>
<dbReference type="AlphaFoldDB" id="A0A1Y1UHQ2"/>
<dbReference type="EMBL" id="NBSH01000005">
    <property type="protein sequence ID" value="ORX37590.1"/>
    <property type="molecule type" value="Genomic_DNA"/>
</dbReference>
<evidence type="ECO:0000256" key="7">
    <source>
        <dbReference type="ARBA" id="ARBA00022946"/>
    </source>
</evidence>
<evidence type="ECO:0000313" key="15">
    <source>
        <dbReference type="Proteomes" id="UP000193218"/>
    </source>
</evidence>
<dbReference type="NCBIfam" id="TIGR03421">
    <property type="entry name" value="FeS_CyaY"/>
    <property type="match status" value="1"/>
</dbReference>
<reference evidence="14 15" key="1">
    <citation type="submission" date="2017-03" db="EMBL/GenBank/DDBJ databases">
        <title>Widespread Adenine N6-methylation of Active Genes in Fungi.</title>
        <authorList>
            <consortium name="DOE Joint Genome Institute"/>
            <person name="Mondo S.J."/>
            <person name="Dannebaum R.O."/>
            <person name="Kuo R.C."/>
            <person name="Louie K.B."/>
            <person name="Bewick A.J."/>
            <person name="Labutti K."/>
            <person name="Haridas S."/>
            <person name="Kuo A."/>
            <person name="Salamov A."/>
            <person name="Ahrendt S.R."/>
            <person name="Lau R."/>
            <person name="Bowen B.P."/>
            <person name="Lipzen A."/>
            <person name="Sullivan W."/>
            <person name="Andreopoulos W.B."/>
            <person name="Clum A."/>
            <person name="Lindquist E."/>
            <person name="Daum C."/>
            <person name="Northen T.R."/>
            <person name="Ramamoorthy G."/>
            <person name="Schmitz R.J."/>
            <person name="Gryganskyi A."/>
            <person name="Culley D."/>
            <person name="Magnuson J."/>
            <person name="James T.Y."/>
            <person name="O'Malley M.A."/>
            <person name="Stajich J.E."/>
            <person name="Spatafora J.W."/>
            <person name="Visel A."/>
            <person name="Grigoriev I.V."/>
        </authorList>
    </citation>
    <scope>NUCLEOTIDE SEQUENCE [LARGE SCALE GENOMIC DNA]</scope>
    <source>
        <strain evidence="14 15">NRRL Y-17943</strain>
    </source>
</reference>
<dbReference type="PANTHER" id="PTHR16821:SF2">
    <property type="entry name" value="FRATAXIN, MITOCHONDRIAL"/>
    <property type="match status" value="1"/>
</dbReference>
<keyword evidence="11" id="KW-0496">Mitochondrion</keyword>